<keyword evidence="1" id="KW-1133">Transmembrane helix</keyword>
<evidence type="ECO:0000313" key="3">
    <source>
        <dbReference type="Proteomes" id="UP000595460"/>
    </source>
</evidence>
<proteinExistence type="predicted"/>
<organism evidence="2 3">
    <name type="scientific">Devosia oryziradicis</name>
    <dbReference type="NCBI Taxonomy" id="2801335"/>
    <lineage>
        <taxon>Bacteria</taxon>
        <taxon>Pseudomonadati</taxon>
        <taxon>Pseudomonadota</taxon>
        <taxon>Alphaproteobacteria</taxon>
        <taxon>Hyphomicrobiales</taxon>
        <taxon>Devosiaceae</taxon>
        <taxon>Devosia</taxon>
    </lineage>
</organism>
<reference evidence="2 3" key="1">
    <citation type="submission" date="2021-01" db="EMBL/GenBank/DDBJ databases">
        <title>Genome seq and assembly of Devosia sp. G19.</title>
        <authorList>
            <person name="Chhetri G."/>
        </authorList>
    </citation>
    <scope>NUCLEOTIDE SEQUENCE [LARGE SCALE GENOMIC DNA]</scope>
    <source>
        <strain evidence="2 3">G19</strain>
    </source>
</reference>
<dbReference type="EMBL" id="CP068047">
    <property type="protein sequence ID" value="QQR35871.1"/>
    <property type="molecule type" value="Genomic_DNA"/>
</dbReference>
<dbReference type="Pfam" id="PF09489">
    <property type="entry name" value="CbtB"/>
    <property type="match status" value="1"/>
</dbReference>
<name>A0ABX7BVP6_9HYPH</name>
<gene>
    <name evidence="2" type="ORF">JI749_16255</name>
</gene>
<evidence type="ECO:0000313" key="2">
    <source>
        <dbReference type="EMBL" id="QQR35871.1"/>
    </source>
</evidence>
<feature type="transmembrane region" description="Helical" evidence="1">
    <location>
        <begin position="25"/>
        <end position="45"/>
    </location>
</feature>
<protein>
    <submittedName>
        <fullName evidence="2">CbtB-domain containing protein</fullName>
    </submittedName>
</protein>
<dbReference type="Proteomes" id="UP000595460">
    <property type="component" value="Chromosome"/>
</dbReference>
<sequence length="66" mass="6869">MNTATNTATNTVSTGLQSLSISQRIIAGSLALMLGLTLLVGTGFAGDFRLHNGAHDTRHAMGFPCH</sequence>
<keyword evidence="1" id="KW-0472">Membrane</keyword>
<dbReference type="RefSeq" id="WP_201656338.1">
    <property type="nucleotide sequence ID" value="NZ_CP068047.1"/>
</dbReference>
<dbReference type="InterPro" id="IPR012667">
    <property type="entry name" value="CbtB_put"/>
</dbReference>
<keyword evidence="3" id="KW-1185">Reference proteome</keyword>
<keyword evidence="1" id="KW-0812">Transmembrane</keyword>
<accession>A0ABX7BVP6</accession>
<evidence type="ECO:0000256" key="1">
    <source>
        <dbReference type="SAM" id="Phobius"/>
    </source>
</evidence>